<evidence type="ECO:0000256" key="1">
    <source>
        <dbReference type="SAM" id="SignalP"/>
    </source>
</evidence>
<protein>
    <recommendedName>
        <fullName evidence="4">DUF3108 domain-containing protein</fullName>
    </recommendedName>
</protein>
<feature type="signal peptide" evidence="1">
    <location>
        <begin position="1"/>
        <end position="17"/>
    </location>
</feature>
<dbReference type="EMBL" id="CP032157">
    <property type="protein sequence ID" value="AXY76679.1"/>
    <property type="molecule type" value="Genomic_DNA"/>
</dbReference>
<proteinExistence type="predicted"/>
<dbReference type="AlphaFoldDB" id="A0A3B7MTU6"/>
<organism evidence="2 3">
    <name type="scientific">Paraflavitalea soli</name>
    <dbReference type="NCBI Taxonomy" id="2315862"/>
    <lineage>
        <taxon>Bacteria</taxon>
        <taxon>Pseudomonadati</taxon>
        <taxon>Bacteroidota</taxon>
        <taxon>Chitinophagia</taxon>
        <taxon>Chitinophagales</taxon>
        <taxon>Chitinophagaceae</taxon>
        <taxon>Paraflavitalea</taxon>
    </lineage>
</organism>
<keyword evidence="3" id="KW-1185">Reference proteome</keyword>
<reference evidence="2 3" key="1">
    <citation type="submission" date="2018-09" db="EMBL/GenBank/DDBJ databases">
        <title>Genome sequencing of strain 6GH32-13.</title>
        <authorList>
            <person name="Weon H.-Y."/>
            <person name="Heo J."/>
            <person name="Kwon S.-W."/>
        </authorList>
    </citation>
    <scope>NUCLEOTIDE SEQUENCE [LARGE SCALE GENOMIC DNA]</scope>
    <source>
        <strain evidence="2 3">5GH32-13</strain>
    </source>
</reference>
<feature type="chain" id="PRO_5017541306" description="DUF3108 domain-containing protein" evidence="1">
    <location>
        <begin position="18"/>
        <end position="187"/>
    </location>
</feature>
<evidence type="ECO:0000313" key="2">
    <source>
        <dbReference type="EMBL" id="AXY76679.1"/>
    </source>
</evidence>
<sequence>MKKVLFALFLMSALATAAQDKINPVVKKGSKFIYTLYTGGNTIPFTAVVDSLGTEYVKIAWNIEGIGTGGWVMKKKSLETATHGYWSQPTAGTDEDLGDETTVLLLSKAQWNGLQQDKKFVYNDQTFTVKQGEQTGLKVGSKTLDAIQVEGPGGTTRLWILNNAGFPALLKVEGNSHGVDLELTNIE</sequence>
<keyword evidence="1" id="KW-0732">Signal</keyword>
<evidence type="ECO:0000313" key="3">
    <source>
        <dbReference type="Proteomes" id="UP000263900"/>
    </source>
</evidence>
<dbReference type="RefSeq" id="WP_119052556.1">
    <property type="nucleotide sequence ID" value="NZ_CP032157.1"/>
</dbReference>
<dbReference type="Proteomes" id="UP000263900">
    <property type="component" value="Chromosome"/>
</dbReference>
<gene>
    <name evidence="2" type="ORF">D3H65_22965</name>
</gene>
<dbReference type="KEGG" id="pseg:D3H65_22965"/>
<name>A0A3B7MTU6_9BACT</name>
<accession>A0A3B7MTU6</accession>
<dbReference type="OrthoDB" id="1029582at2"/>
<evidence type="ECO:0008006" key="4">
    <source>
        <dbReference type="Google" id="ProtNLM"/>
    </source>
</evidence>